<evidence type="ECO:0000256" key="1">
    <source>
        <dbReference type="ARBA" id="ARBA00022723"/>
    </source>
</evidence>
<evidence type="ECO:0000313" key="8">
    <source>
        <dbReference type="EMBL" id="OQR99446.1"/>
    </source>
</evidence>
<evidence type="ECO:0008006" key="10">
    <source>
        <dbReference type="Google" id="ProtNLM"/>
    </source>
</evidence>
<evidence type="ECO:0000256" key="4">
    <source>
        <dbReference type="PROSITE-ProRule" id="PRU00091"/>
    </source>
</evidence>
<feature type="compositionally biased region" description="Polar residues" evidence="5">
    <location>
        <begin position="403"/>
        <end position="417"/>
    </location>
</feature>
<evidence type="ECO:0000256" key="2">
    <source>
        <dbReference type="ARBA" id="ARBA00022771"/>
    </source>
</evidence>
<dbReference type="InterPro" id="IPR002913">
    <property type="entry name" value="START_lipid-bd_dom"/>
</dbReference>
<dbReference type="EMBL" id="JNBS01001807">
    <property type="protein sequence ID" value="OQR99446.1"/>
    <property type="molecule type" value="Genomic_DNA"/>
</dbReference>
<feature type="domain" description="FYVE-type" evidence="6">
    <location>
        <begin position="289"/>
        <end position="349"/>
    </location>
</feature>
<evidence type="ECO:0000256" key="5">
    <source>
        <dbReference type="SAM" id="MobiDB-lite"/>
    </source>
</evidence>
<feature type="compositionally biased region" description="Low complexity" evidence="5">
    <location>
        <begin position="819"/>
        <end position="834"/>
    </location>
</feature>
<dbReference type="Pfam" id="PF01363">
    <property type="entry name" value="FYVE"/>
    <property type="match status" value="1"/>
</dbReference>
<dbReference type="PROSITE" id="PS50178">
    <property type="entry name" value="ZF_FYVE"/>
    <property type="match status" value="1"/>
</dbReference>
<dbReference type="GO" id="GO:0008270">
    <property type="term" value="F:zinc ion binding"/>
    <property type="evidence" value="ECO:0007669"/>
    <property type="project" value="UniProtKB-KW"/>
</dbReference>
<keyword evidence="2 4" id="KW-0863">Zinc-finger</keyword>
<feature type="region of interest" description="Disordered" evidence="5">
    <location>
        <begin position="526"/>
        <end position="561"/>
    </location>
</feature>
<keyword evidence="1" id="KW-0479">Metal-binding</keyword>
<dbReference type="AlphaFoldDB" id="A0A1V9ZN93"/>
<dbReference type="InterPro" id="IPR052727">
    <property type="entry name" value="Rab4/Rab5_effector"/>
</dbReference>
<comment type="caution">
    <text evidence="8">The sequence shown here is derived from an EMBL/GenBank/DDBJ whole genome shotgun (WGS) entry which is preliminary data.</text>
</comment>
<dbReference type="SUPFAM" id="SSF55961">
    <property type="entry name" value="Bet v1-like"/>
    <property type="match status" value="1"/>
</dbReference>
<feature type="region of interest" description="Disordered" evidence="5">
    <location>
        <begin position="773"/>
        <end position="839"/>
    </location>
</feature>
<evidence type="ECO:0000313" key="9">
    <source>
        <dbReference type="Proteomes" id="UP000243217"/>
    </source>
</evidence>
<feature type="domain" description="START" evidence="7">
    <location>
        <begin position="106"/>
        <end position="243"/>
    </location>
</feature>
<feature type="compositionally biased region" description="Polar residues" evidence="5">
    <location>
        <begin position="367"/>
        <end position="391"/>
    </location>
</feature>
<dbReference type="SMART" id="SM00064">
    <property type="entry name" value="FYVE"/>
    <property type="match status" value="1"/>
</dbReference>
<dbReference type="Gene3D" id="3.30.530.20">
    <property type="match status" value="1"/>
</dbReference>
<dbReference type="STRING" id="74557.A0A1V9ZN93"/>
<feature type="region of interest" description="Disordered" evidence="5">
    <location>
        <begin position="619"/>
        <end position="652"/>
    </location>
</feature>
<dbReference type="PROSITE" id="PS50848">
    <property type="entry name" value="START"/>
    <property type="match status" value="1"/>
</dbReference>
<keyword evidence="3" id="KW-0862">Zinc</keyword>
<evidence type="ECO:0000256" key="3">
    <source>
        <dbReference type="ARBA" id="ARBA00022833"/>
    </source>
</evidence>
<sequence>MHSFFSAPALTDDEIERMKRLGREVCTQVAYAARRADTGSVAVRWHSIGVENKVELFAGDDPLPEQEKFLSYMCGVTSVHATIDQVADLFNADHMSQSHGLVAPAEFTKQFNQDLASYQTLKYLRQRTEKYPRHSVSIKWFLMESPSMAAKPRDYVYLEAQEDIMDAKRNKRGWVCAMHSIDLPSAPSLERTHDIVRGSLYRSGYVFTETETPGVLEAIYLLQIDFKGSLPMNVRQSIMKQRITCLRAIDEYFLRRTSSALTASTSQSMSYPGPSGGPKLLGDIHLKSKHGVTTCACCAGGFGFLKKKHNCRVCGEVVCSSCCTQQRPTVPVEGIKKYHICTLCSVDNRHLSLPNVLGRSRSGHELYQSNPNGPPANTRSALSSSNMKSPNSGPPGAGPFPSRLQQSNAQRSMSKSLQPDMFDEEPHNNNARMRMPEHMQRKSSYHNGNAAPYPLLPLNRASGYSHRYDPAYPELPIVDYGNGMGYNQSFNRNTNYMPPPARPDSRESFVNERESVLDLYDEVGTSVSRYVPPPPQPQRVRAGPRSTQVQYVPRTGEPNGNATTIDLRDLNNASDVLAQLNNQRPGAQESTVRLEIIQPNPRYDNNDDNDDGYDYDNALARRGPGPRDYYPTSASGRFRVPPNSQNRWMDRPSRSFDPTQMRFDNIVASTNNLVAPSTPENPLPQNALTVPTGSVYKGSRYRIKETRYYAASPDATPEEYIADERDSIVVDMPAQPAPASNRIANGSSPTAVAVSKFLDQDIDMFLQPMEKKGKSANAPLQLENQPSIFPRDSTTLKKESPTPPSKSSPPNFDHNSSMEELLGPLRRPSPSSNNNEEDDSVAYLTALLMERLRMANASEREQIKETLRAAVEDPHA</sequence>
<dbReference type="InterPro" id="IPR011011">
    <property type="entry name" value="Znf_FYVE_PHD"/>
</dbReference>
<dbReference type="PANTHER" id="PTHR13510:SF44">
    <property type="entry name" value="RABENOSYN-5"/>
    <property type="match status" value="1"/>
</dbReference>
<dbReference type="PANTHER" id="PTHR13510">
    <property type="entry name" value="FYVE-FINGER-CONTAINING RAB5 EFFECTOR PROTEIN RABENOSYN-5-RELATED"/>
    <property type="match status" value="1"/>
</dbReference>
<dbReference type="InterPro" id="IPR017455">
    <property type="entry name" value="Znf_FYVE-rel"/>
</dbReference>
<dbReference type="Proteomes" id="UP000243217">
    <property type="component" value="Unassembled WGS sequence"/>
</dbReference>
<dbReference type="Gene3D" id="3.30.40.10">
    <property type="entry name" value="Zinc/RING finger domain, C3HC4 (zinc finger)"/>
    <property type="match status" value="1"/>
</dbReference>
<dbReference type="InterPro" id="IPR023393">
    <property type="entry name" value="START-like_dom_sf"/>
</dbReference>
<gene>
    <name evidence="8" type="ORF">THRCLA_21838</name>
</gene>
<organism evidence="8 9">
    <name type="scientific">Thraustotheca clavata</name>
    <dbReference type="NCBI Taxonomy" id="74557"/>
    <lineage>
        <taxon>Eukaryota</taxon>
        <taxon>Sar</taxon>
        <taxon>Stramenopiles</taxon>
        <taxon>Oomycota</taxon>
        <taxon>Saprolegniomycetes</taxon>
        <taxon>Saprolegniales</taxon>
        <taxon>Achlyaceae</taxon>
        <taxon>Thraustotheca</taxon>
    </lineage>
</organism>
<dbReference type="SUPFAM" id="SSF57903">
    <property type="entry name" value="FYVE/PHD zinc finger"/>
    <property type="match status" value="1"/>
</dbReference>
<dbReference type="OrthoDB" id="70230at2759"/>
<keyword evidence="9" id="KW-1185">Reference proteome</keyword>
<name>A0A1V9ZN93_9STRA</name>
<reference evidence="8 9" key="1">
    <citation type="journal article" date="2014" name="Genome Biol. Evol.">
        <title>The secreted proteins of Achlya hypogyna and Thraustotheca clavata identify the ancestral oomycete secretome and reveal gene acquisitions by horizontal gene transfer.</title>
        <authorList>
            <person name="Misner I."/>
            <person name="Blouin N."/>
            <person name="Leonard G."/>
            <person name="Richards T.A."/>
            <person name="Lane C.E."/>
        </authorList>
    </citation>
    <scope>NUCLEOTIDE SEQUENCE [LARGE SCALE GENOMIC DNA]</scope>
    <source>
        <strain evidence="8 9">ATCC 34112</strain>
    </source>
</reference>
<feature type="region of interest" description="Disordered" evidence="5">
    <location>
        <begin position="362"/>
        <end position="430"/>
    </location>
</feature>
<accession>A0A1V9ZN93</accession>
<evidence type="ECO:0000259" key="7">
    <source>
        <dbReference type="PROSITE" id="PS50848"/>
    </source>
</evidence>
<protein>
    <recommendedName>
        <fullName evidence="10">FYVE-type domain-containing protein</fullName>
    </recommendedName>
</protein>
<dbReference type="GO" id="GO:0008289">
    <property type="term" value="F:lipid binding"/>
    <property type="evidence" value="ECO:0007669"/>
    <property type="project" value="InterPro"/>
</dbReference>
<dbReference type="CDD" id="cd00065">
    <property type="entry name" value="FYVE_like_SF"/>
    <property type="match status" value="1"/>
</dbReference>
<dbReference type="InterPro" id="IPR000306">
    <property type="entry name" value="Znf_FYVE"/>
</dbReference>
<evidence type="ECO:0000259" key="6">
    <source>
        <dbReference type="PROSITE" id="PS50178"/>
    </source>
</evidence>
<dbReference type="Pfam" id="PF01852">
    <property type="entry name" value="START"/>
    <property type="match status" value="1"/>
</dbReference>
<proteinExistence type="predicted"/>
<dbReference type="InterPro" id="IPR013083">
    <property type="entry name" value="Znf_RING/FYVE/PHD"/>
</dbReference>